<reference evidence="2 3" key="1">
    <citation type="submission" date="2018-05" db="EMBL/GenBank/DDBJ databases">
        <title>Zavarzinia sp. HR-AS.</title>
        <authorList>
            <person name="Lee Y."/>
            <person name="Jeon C.O."/>
        </authorList>
    </citation>
    <scope>NUCLEOTIDE SEQUENCE [LARGE SCALE GENOMIC DNA]</scope>
    <source>
        <strain evidence="2 3">HR-AS</strain>
    </source>
</reference>
<comment type="caution">
    <text evidence="2">The sequence shown here is derived from an EMBL/GenBank/DDBJ whole genome shotgun (WGS) entry which is preliminary data.</text>
</comment>
<evidence type="ECO:0000313" key="3">
    <source>
        <dbReference type="Proteomes" id="UP000245461"/>
    </source>
</evidence>
<evidence type="ECO:0000259" key="1">
    <source>
        <dbReference type="Pfam" id="PF07486"/>
    </source>
</evidence>
<keyword evidence="2" id="KW-0378">Hydrolase</keyword>
<dbReference type="EMBL" id="QGLE01000005">
    <property type="protein sequence ID" value="PWR22762.1"/>
    <property type="molecule type" value="Genomic_DNA"/>
</dbReference>
<proteinExistence type="predicted"/>
<keyword evidence="3" id="KW-1185">Reference proteome</keyword>
<dbReference type="Gene3D" id="1.10.10.2520">
    <property type="entry name" value="Cell wall hydrolase SleB, domain 1"/>
    <property type="match status" value="1"/>
</dbReference>
<organism evidence="2 3">
    <name type="scientific">Zavarzinia aquatilis</name>
    <dbReference type="NCBI Taxonomy" id="2211142"/>
    <lineage>
        <taxon>Bacteria</taxon>
        <taxon>Pseudomonadati</taxon>
        <taxon>Pseudomonadota</taxon>
        <taxon>Alphaproteobacteria</taxon>
        <taxon>Rhodospirillales</taxon>
        <taxon>Zavarziniaceae</taxon>
        <taxon>Zavarzinia</taxon>
    </lineage>
</organism>
<dbReference type="GO" id="GO:0016787">
    <property type="term" value="F:hydrolase activity"/>
    <property type="evidence" value="ECO:0007669"/>
    <property type="project" value="UniProtKB-KW"/>
</dbReference>
<gene>
    <name evidence="2" type="ORF">DKG74_10015</name>
</gene>
<evidence type="ECO:0000313" key="2">
    <source>
        <dbReference type="EMBL" id="PWR22762.1"/>
    </source>
</evidence>
<sequence length="161" mass="17158">MSAPLPPFAVRVALLPRPTAVDRDTLARTLHGEARGEGVPGMAAVCAVIVNRMAATARRLQLGQAPLWWGGPDARSVCRAPWQFSCWNAGDPNRALLESLAADAAVLLPARTVADAALDGRLGDPTGGADHYHARGSRPAWARGRRPTVTIGRHLFYRIGP</sequence>
<dbReference type="OrthoDB" id="9785345at2"/>
<dbReference type="AlphaFoldDB" id="A0A317E8A7"/>
<accession>A0A317E8A7</accession>
<dbReference type="RefSeq" id="WP_109905292.1">
    <property type="nucleotide sequence ID" value="NZ_QGLE01000005.1"/>
</dbReference>
<dbReference type="InterPro" id="IPR011105">
    <property type="entry name" value="Cell_wall_hydrolase_SleB"/>
</dbReference>
<name>A0A317E8A7_9PROT</name>
<dbReference type="Proteomes" id="UP000245461">
    <property type="component" value="Unassembled WGS sequence"/>
</dbReference>
<dbReference type="InterPro" id="IPR042047">
    <property type="entry name" value="SleB_dom1"/>
</dbReference>
<feature type="domain" description="Cell wall hydrolase SleB" evidence="1">
    <location>
        <begin position="36"/>
        <end position="157"/>
    </location>
</feature>
<protein>
    <submittedName>
        <fullName evidence="2">Cell wall hydrolase</fullName>
    </submittedName>
</protein>
<dbReference type="Pfam" id="PF07486">
    <property type="entry name" value="Hydrolase_2"/>
    <property type="match status" value="1"/>
</dbReference>